<evidence type="ECO:0000256" key="5">
    <source>
        <dbReference type="ARBA" id="ARBA00023136"/>
    </source>
</evidence>
<feature type="chain" id="PRO_5039753627" description="Expansin" evidence="6">
    <location>
        <begin position="37"/>
        <end position="264"/>
    </location>
</feature>
<comment type="subcellular location">
    <subcellularLocation>
        <location evidence="6">Secreted</location>
        <location evidence="6">Cell wall</location>
    </subcellularLocation>
    <subcellularLocation>
        <location evidence="6">Membrane</location>
        <topology evidence="6">Peripheral membrane protein</topology>
    </subcellularLocation>
</comment>
<evidence type="ECO:0000259" key="7">
    <source>
        <dbReference type="PROSITE" id="PS50842"/>
    </source>
</evidence>
<reference evidence="9" key="1">
    <citation type="submission" date="2021-01" db="EMBL/GenBank/DDBJ databases">
        <title>Adiantum capillus-veneris genome.</title>
        <authorList>
            <person name="Fang Y."/>
            <person name="Liao Q."/>
        </authorList>
    </citation>
    <scope>NUCLEOTIDE SEQUENCE</scope>
    <source>
        <strain evidence="9">H3</strain>
        <tissue evidence="9">Leaf</tissue>
    </source>
</reference>
<evidence type="ECO:0000256" key="4">
    <source>
        <dbReference type="ARBA" id="ARBA00022729"/>
    </source>
</evidence>
<evidence type="ECO:0000256" key="1">
    <source>
        <dbReference type="ARBA" id="ARBA00005392"/>
    </source>
</evidence>
<evidence type="ECO:0000256" key="6">
    <source>
        <dbReference type="RuleBase" id="RU365023"/>
    </source>
</evidence>
<dbReference type="OrthoDB" id="5823761at2759"/>
<dbReference type="InterPro" id="IPR007112">
    <property type="entry name" value="Expansin/allergen_DPBB_dom"/>
</dbReference>
<dbReference type="PRINTS" id="PR01226">
    <property type="entry name" value="EXPANSIN"/>
</dbReference>
<gene>
    <name evidence="9" type="ORF">GOP47_0001952</name>
</gene>
<feature type="domain" description="Expansin-like CBD" evidence="8">
    <location>
        <begin position="181"/>
        <end position="260"/>
    </location>
</feature>
<dbReference type="SUPFAM" id="SSF50685">
    <property type="entry name" value="Barwin-like endoglucanases"/>
    <property type="match status" value="1"/>
</dbReference>
<evidence type="ECO:0000256" key="2">
    <source>
        <dbReference type="ARBA" id="ARBA00022512"/>
    </source>
</evidence>
<dbReference type="Gene3D" id="2.40.40.10">
    <property type="entry name" value="RlpA-like domain"/>
    <property type="match status" value="1"/>
</dbReference>
<dbReference type="InterPro" id="IPR009009">
    <property type="entry name" value="RlpA-like_DPBB"/>
</dbReference>
<evidence type="ECO:0000313" key="10">
    <source>
        <dbReference type="Proteomes" id="UP000886520"/>
    </source>
</evidence>
<keyword evidence="4 6" id="KW-0732">Signal</keyword>
<comment type="caution">
    <text evidence="9">The sequence shown here is derived from an EMBL/GenBank/DDBJ whole genome shotgun (WGS) entry which is preliminary data.</text>
</comment>
<comment type="similarity">
    <text evidence="1 6">Belongs to the expansin family. Expansin A subfamily.</text>
</comment>
<dbReference type="InterPro" id="IPR007118">
    <property type="entry name" value="Expan_Lol_pI"/>
</dbReference>
<keyword evidence="10" id="KW-1185">Reference proteome</keyword>
<name>A0A9D4ZNR4_ADICA</name>
<dbReference type="InterPro" id="IPR036749">
    <property type="entry name" value="Expansin_CBD_sf"/>
</dbReference>
<dbReference type="PROSITE" id="PS50842">
    <property type="entry name" value="EXPANSIN_EG45"/>
    <property type="match status" value="1"/>
</dbReference>
<evidence type="ECO:0000313" key="9">
    <source>
        <dbReference type="EMBL" id="KAI5082209.1"/>
    </source>
</evidence>
<dbReference type="GO" id="GO:0005576">
    <property type="term" value="C:extracellular region"/>
    <property type="evidence" value="ECO:0007669"/>
    <property type="project" value="InterPro"/>
</dbReference>
<evidence type="ECO:0000259" key="8">
    <source>
        <dbReference type="PROSITE" id="PS50843"/>
    </source>
</evidence>
<dbReference type="InterPro" id="IPR007117">
    <property type="entry name" value="Expansin_CBD"/>
</dbReference>
<dbReference type="GO" id="GO:0016020">
    <property type="term" value="C:membrane"/>
    <property type="evidence" value="ECO:0007669"/>
    <property type="project" value="UniProtKB-SubCell"/>
</dbReference>
<protein>
    <recommendedName>
        <fullName evidence="6">Expansin</fullName>
    </recommendedName>
</protein>
<keyword evidence="5" id="KW-0472">Membrane</keyword>
<dbReference type="EMBL" id="JABFUD020000003">
    <property type="protein sequence ID" value="KAI5082209.1"/>
    <property type="molecule type" value="Genomic_DNA"/>
</dbReference>
<dbReference type="PROSITE" id="PS50843">
    <property type="entry name" value="EXPANSIN_CBD"/>
    <property type="match status" value="1"/>
</dbReference>
<keyword evidence="2 6" id="KW-0134">Cell wall</keyword>
<dbReference type="AlphaFoldDB" id="A0A9D4ZNR4"/>
<dbReference type="SUPFAM" id="SSF49590">
    <property type="entry name" value="PHL pollen allergen"/>
    <property type="match status" value="1"/>
</dbReference>
<dbReference type="CDD" id="cd22274">
    <property type="entry name" value="DPBB_EXPA_N"/>
    <property type="match status" value="1"/>
</dbReference>
<dbReference type="InterPro" id="IPR036908">
    <property type="entry name" value="RlpA-like_sf"/>
</dbReference>
<sequence>MQMSMAHLRALGTKASLLRLAMAWVLMGLNATVCNGAYTPSPTWKKGHATFYGGSDASGTMGGACGYGDLYSTGYGTGTAALSAALFNGGAMCGACFEIRCYGGASAGCLVGTSVTVTATNFCPTGSLGGWCDPPRQHFDMAQPSFVQIAQFVAGVVPVKFRRVCCNKNGGIRFTMNGNANFNLVLITNVGGAGDVIDVKVKGSNTGWLSMTRNWGDNWQISISLVHQAVSFNVITSDGVSCVSINVVDSSWQFGQSFVGNQFT</sequence>
<dbReference type="SMART" id="SM00837">
    <property type="entry name" value="DPBB_1"/>
    <property type="match status" value="1"/>
</dbReference>
<keyword evidence="3 6" id="KW-0964">Secreted</keyword>
<evidence type="ECO:0000256" key="3">
    <source>
        <dbReference type="ARBA" id="ARBA00022525"/>
    </source>
</evidence>
<dbReference type="Pfam" id="PF03330">
    <property type="entry name" value="DPBB_1"/>
    <property type="match status" value="1"/>
</dbReference>
<dbReference type="Gene3D" id="2.60.40.760">
    <property type="entry name" value="Expansin, cellulose-binding-like domain"/>
    <property type="match status" value="1"/>
</dbReference>
<keyword evidence="6" id="KW-0961">Cell wall biogenesis/degradation</keyword>
<comment type="function">
    <text evidence="6">Causes loosening and extension of plant cell walls by disrupting non-covalent bonding between cellulose microfibrils and matrix glucans. No enzymatic activity has been found.</text>
</comment>
<feature type="domain" description="Expansin-like EG45" evidence="7">
    <location>
        <begin position="62"/>
        <end position="171"/>
    </location>
</feature>
<proteinExistence type="inferred from homology"/>
<accession>A0A9D4ZNR4</accession>
<dbReference type="PRINTS" id="PR01225">
    <property type="entry name" value="EXPANSNFAMLY"/>
</dbReference>
<organism evidence="9 10">
    <name type="scientific">Adiantum capillus-veneris</name>
    <name type="common">Maidenhair fern</name>
    <dbReference type="NCBI Taxonomy" id="13818"/>
    <lineage>
        <taxon>Eukaryota</taxon>
        <taxon>Viridiplantae</taxon>
        <taxon>Streptophyta</taxon>
        <taxon>Embryophyta</taxon>
        <taxon>Tracheophyta</taxon>
        <taxon>Polypodiopsida</taxon>
        <taxon>Polypodiidae</taxon>
        <taxon>Polypodiales</taxon>
        <taxon>Pteridineae</taxon>
        <taxon>Pteridaceae</taxon>
        <taxon>Vittarioideae</taxon>
        <taxon>Adiantum</taxon>
    </lineage>
</organism>
<dbReference type="Proteomes" id="UP000886520">
    <property type="component" value="Chromosome 2"/>
</dbReference>
<dbReference type="InterPro" id="IPR002963">
    <property type="entry name" value="Expansin"/>
</dbReference>
<dbReference type="Pfam" id="PF01357">
    <property type="entry name" value="Expansin_C"/>
    <property type="match status" value="1"/>
</dbReference>
<dbReference type="PANTHER" id="PTHR31867">
    <property type="entry name" value="EXPANSIN-A15"/>
    <property type="match status" value="1"/>
</dbReference>
<feature type="signal peptide" evidence="6">
    <location>
        <begin position="1"/>
        <end position="36"/>
    </location>
</feature>
<dbReference type="GO" id="GO:0009664">
    <property type="term" value="P:plant-type cell wall organization"/>
    <property type="evidence" value="ECO:0007669"/>
    <property type="project" value="InterPro"/>
</dbReference>